<feature type="signal peptide" evidence="2">
    <location>
        <begin position="1"/>
        <end position="29"/>
    </location>
</feature>
<dbReference type="PANTHER" id="PTHR43798">
    <property type="entry name" value="MONOACYLGLYCEROL LIPASE"/>
    <property type="match status" value="1"/>
</dbReference>
<dbReference type="EMBL" id="PYAX01000001">
    <property type="protein sequence ID" value="PSL58491.1"/>
    <property type="molecule type" value="Genomic_DNA"/>
</dbReference>
<evidence type="ECO:0000256" key="1">
    <source>
        <dbReference type="ARBA" id="ARBA00022801"/>
    </source>
</evidence>
<protein>
    <submittedName>
        <fullName evidence="4">Uncharacterized protein DUF111</fullName>
    </submittedName>
</protein>
<evidence type="ECO:0000256" key="2">
    <source>
        <dbReference type="SAM" id="SignalP"/>
    </source>
</evidence>
<dbReference type="InterPro" id="IPR029058">
    <property type="entry name" value="AB_hydrolase_fold"/>
</dbReference>
<reference evidence="4 5" key="1">
    <citation type="submission" date="2018-03" db="EMBL/GenBank/DDBJ databases">
        <title>Genomic Encyclopedia of Type Strains, Phase III (KMG-III): the genomes of soil and plant-associated and newly described type strains.</title>
        <authorList>
            <person name="Whitman W."/>
        </authorList>
    </citation>
    <scope>NUCLEOTIDE SEQUENCE [LARGE SCALE GENOMIC DNA]</scope>
    <source>
        <strain evidence="4 5">CGMCC 4.7097</strain>
    </source>
</reference>
<dbReference type="InterPro" id="IPR050266">
    <property type="entry name" value="AB_hydrolase_sf"/>
</dbReference>
<proteinExistence type="predicted"/>
<evidence type="ECO:0000313" key="5">
    <source>
        <dbReference type="Proteomes" id="UP000241118"/>
    </source>
</evidence>
<feature type="chain" id="PRO_5015183487" evidence="2">
    <location>
        <begin position="30"/>
        <end position="336"/>
    </location>
</feature>
<gene>
    <name evidence="4" type="ORF">B0I31_101710</name>
</gene>
<dbReference type="Gene3D" id="3.40.50.1820">
    <property type="entry name" value="alpha/beta hydrolase"/>
    <property type="match status" value="1"/>
</dbReference>
<keyword evidence="5" id="KW-1185">Reference proteome</keyword>
<name>A0A2P8IJ77_SACCR</name>
<dbReference type="Pfam" id="PF12697">
    <property type="entry name" value="Abhydrolase_6"/>
    <property type="match status" value="1"/>
</dbReference>
<dbReference type="SUPFAM" id="SSF53474">
    <property type="entry name" value="alpha/beta-Hydrolases"/>
    <property type="match status" value="1"/>
</dbReference>
<evidence type="ECO:0000313" key="4">
    <source>
        <dbReference type="EMBL" id="PSL58491.1"/>
    </source>
</evidence>
<evidence type="ECO:0000259" key="3">
    <source>
        <dbReference type="Pfam" id="PF12697"/>
    </source>
</evidence>
<accession>A0A2P8IJ77</accession>
<dbReference type="RefSeq" id="WP_245949627.1">
    <property type="nucleotide sequence ID" value="NZ_PYAX01000001.1"/>
</dbReference>
<keyword evidence="1" id="KW-0378">Hydrolase</keyword>
<dbReference type="AlphaFoldDB" id="A0A2P8IJ77"/>
<keyword evidence="2" id="KW-0732">Signal</keyword>
<dbReference type="Proteomes" id="UP000241118">
    <property type="component" value="Unassembled WGS sequence"/>
</dbReference>
<dbReference type="GO" id="GO:0016020">
    <property type="term" value="C:membrane"/>
    <property type="evidence" value="ECO:0007669"/>
    <property type="project" value="TreeGrafter"/>
</dbReference>
<organism evidence="4 5">
    <name type="scientific">Saccharothrix carnea</name>
    <dbReference type="NCBI Taxonomy" id="1280637"/>
    <lineage>
        <taxon>Bacteria</taxon>
        <taxon>Bacillati</taxon>
        <taxon>Actinomycetota</taxon>
        <taxon>Actinomycetes</taxon>
        <taxon>Pseudonocardiales</taxon>
        <taxon>Pseudonocardiaceae</taxon>
        <taxon>Saccharothrix</taxon>
    </lineage>
</organism>
<feature type="domain" description="AB hydrolase-1" evidence="3">
    <location>
        <begin position="65"/>
        <end position="321"/>
    </location>
</feature>
<dbReference type="PANTHER" id="PTHR43798:SF31">
    <property type="entry name" value="AB HYDROLASE SUPERFAMILY PROTEIN YCLE"/>
    <property type="match status" value="1"/>
</dbReference>
<sequence>MRWSRWRSSAVALLTAAAGLLPVPAPALAAPVACEDLRVPVTVLGTPHFMHGRLCTPTGASTVQVLIPGGTYNSSYWDISYSPGTRSYREAMNRAGIATLAVDRLGTGRSSRPLSALVTASTQAYAAHQVVRAVRPRFEKVVIGGHSIGAAMALIEAGTYGDVDGVLVTGFTHRMNLVTVLPVLAGMIPAVLDPGLRRGGLDLGYLTTAPGSRYGAFHAPGLRVPEAIAFDEATKDVFSAAESVDTVALHNVIIPFTRLIDVPVMVVVGAGDTHFCGQPLGADCASADALRASESPFFSPAARLQTYVLPDYGHSINYAPHAPTYHQVVTGWSNGL</sequence>
<dbReference type="GO" id="GO:0016787">
    <property type="term" value="F:hydrolase activity"/>
    <property type="evidence" value="ECO:0007669"/>
    <property type="project" value="UniProtKB-KW"/>
</dbReference>
<dbReference type="InterPro" id="IPR000073">
    <property type="entry name" value="AB_hydrolase_1"/>
</dbReference>
<comment type="caution">
    <text evidence="4">The sequence shown here is derived from an EMBL/GenBank/DDBJ whole genome shotgun (WGS) entry which is preliminary data.</text>
</comment>